<protein>
    <submittedName>
        <fullName evidence="1">Uncharacterized protein</fullName>
    </submittedName>
</protein>
<organism evidence="1 2">
    <name type="scientific">Rhipicephalus sanguineus</name>
    <name type="common">Brown dog tick</name>
    <name type="synonym">Ixodes sanguineus</name>
    <dbReference type="NCBI Taxonomy" id="34632"/>
    <lineage>
        <taxon>Eukaryota</taxon>
        <taxon>Metazoa</taxon>
        <taxon>Ecdysozoa</taxon>
        <taxon>Arthropoda</taxon>
        <taxon>Chelicerata</taxon>
        <taxon>Arachnida</taxon>
        <taxon>Acari</taxon>
        <taxon>Parasitiformes</taxon>
        <taxon>Ixodida</taxon>
        <taxon>Ixodoidea</taxon>
        <taxon>Ixodidae</taxon>
        <taxon>Rhipicephalinae</taxon>
        <taxon>Rhipicephalus</taxon>
        <taxon>Rhipicephalus</taxon>
    </lineage>
</organism>
<gene>
    <name evidence="1" type="ORF">HPB52_001005</name>
</gene>
<evidence type="ECO:0000313" key="2">
    <source>
        <dbReference type="Proteomes" id="UP000821837"/>
    </source>
</evidence>
<keyword evidence="2" id="KW-1185">Reference proteome</keyword>
<sequence length="89" mass="10238">MTKEVYLLKLLTNKEHNIKESRPLPEYWGPGEDVEEEDDVCISHLERPEISAGIHLDPGVESDVVRRWGLRDRHPIQERQIVAVQAAKA</sequence>
<name>A0A9D4PBI3_RHISA</name>
<reference evidence="1" key="1">
    <citation type="journal article" date="2020" name="Cell">
        <title>Large-Scale Comparative Analyses of Tick Genomes Elucidate Their Genetic Diversity and Vector Capacities.</title>
        <authorList>
            <consortium name="Tick Genome and Microbiome Consortium (TIGMIC)"/>
            <person name="Jia N."/>
            <person name="Wang J."/>
            <person name="Shi W."/>
            <person name="Du L."/>
            <person name="Sun Y."/>
            <person name="Zhan W."/>
            <person name="Jiang J.F."/>
            <person name="Wang Q."/>
            <person name="Zhang B."/>
            <person name="Ji P."/>
            <person name="Bell-Sakyi L."/>
            <person name="Cui X.M."/>
            <person name="Yuan T.T."/>
            <person name="Jiang B.G."/>
            <person name="Yang W.F."/>
            <person name="Lam T.T."/>
            <person name="Chang Q.C."/>
            <person name="Ding S.J."/>
            <person name="Wang X.J."/>
            <person name="Zhu J.G."/>
            <person name="Ruan X.D."/>
            <person name="Zhao L."/>
            <person name="Wei J.T."/>
            <person name="Ye R.Z."/>
            <person name="Que T.C."/>
            <person name="Du C.H."/>
            <person name="Zhou Y.H."/>
            <person name="Cheng J.X."/>
            <person name="Dai P.F."/>
            <person name="Guo W.B."/>
            <person name="Han X.H."/>
            <person name="Huang E.J."/>
            <person name="Li L.F."/>
            <person name="Wei W."/>
            <person name="Gao Y.C."/>
            <person name="Liu J.Z."/>
            <person name="Shao H.Z."/>
            <person name="Wang X."/>
            <person name="Wang C.C."/>
            <person name="Yang T.C."/>
            <person name="Huo Q.B."/>
            <person name="Li W."/>
            <person name="Chen H.Y."/>
            <person name="Chen S.E."/>
            <person name="Zhou L.G."/>
            <person name="Ni X.B."/>
            <person name="Tian J.H."/>
            <person name="Sheng Y."/>
            <person name="Liu T."/>
            <person name="Pan Y.S."/>
            <person name="Xia L.Y."/>
            <person name="Li J."/>
            <person name="Zhao F."/>
            <person name="Cao W.C."/>
        </authorList>
    </citation>
    <scope>NUCLEOTIDE SEQUENCE</scope>
    <source>
        <strain evidence="1">Rsan-2018</strain>
    </source>
</reference>
<dbReference type="AlphaFoldDB" id="A0A9D4PBI3"/>
<dbReference type="EMBL" id="JABSTV010001255">
    <property type="protein sequence ID" value="KAH7934821.1"/>
    <property type="molecule type" value="Genomic_DNA"/>
</dbReference>
<reference evidence="1" key="2">
    <citation type="submission" date="2021-09" db="EMBL/GenBank/DDBJ databases">
        <authorList>
            <person name="Jia N."/>
            <person name="Wang J."/>
            <person name="Shi W."/>
            <person name="Du L."/>
            <person name="Sun Y."/>
            <person name="Zhan W."/>
            <person name="Jiang J."/>
            <person name="Wang Q."/>
            <person name="Zhang B."/>
            <person name="Ji P."/>
            <person name="Sakyi L.B."/>
            <person name="Cui X."/>
            <person name="Yuan T."/>
            <person name="Jiang B."/>
            <person name="Yang W."/>
            <person name="Lam T.T.-Y."/>
            <person name="Chang Q."/>
            <person name="Ding S."/>
            <person name="Wang X."/>
            <person name="Zhu J."/>
            <person name="Ruan X."/>
            <person name="Zhao L."/>
            <person name="Wei J."/>
            <person name="Que T."/>
            <person name="Du C."/>
            <person name="Cheng J."/>
            <person name="Dai P."/>
            <person name="Han X."/>
            <person name="Huang E."/>
            <person name="Gao Y."/>
            <person name="Liu J."/>
            <person name="Shao H."/>
            <person name="Ye R."/>
            <person name="Li L."/>
            <person name="Wei W."/>
            <person name="Wang X."/>
            <person name="Wang C."/>
            <person name="Huo Q."/>
            <person name="Li W."/>
            <person name="Guo W."/>
            <person name="Chen H."/>
            <person name="Chen S."/>
            <person name="Zhou L."/>
            <person name="Zhou L."/>
            <person name="Ni X."/>
            <person name="Tian J."/>
            <person name="Zhou Y."/>
            <person name="Sheng Y."/>
            <person name="Liu T."/>
            <person name="Pan Y."/>
            <person name="Xia L."/>
            <person name="Li J."/>
            <person name="Zhao F."/>
            <person name="Cao W."/>
        </authorList>
    </citation>
    <scope>NUCLEOTIDE SEQUENCE</scope>
    <source>
        <strain evidence="1">Rsan-2018</strain>
        <tissue evidence="1">Larvae</tissue>
    </source>
</reference>
<dbReference type="Proteomes" id="UP000821837">
    <property type="component" value="Unassembled WGS sequence"/>
</dbReference>
<comment type="caution">
    <text evidence="1">The sequence shown here is derived from an EMBL/GenBank/DDBJ whole genome shotgun (WGS) entry which is preliminary data.</text>
</comment>
<evidence type="ECO:0000313" key="1">
    <source>
        <dbReference type="EMBL" id="KAH7934821.1"/>
    </source>
</evidence>
<accession>A0A9D4PBI3</accession>
<proteinExistence type="predicted"/>